<dbReference type="KEGG" id="mpec:B9O19_02197"/>
<comment type="pathway">
    <text evidence="2 7">Purine metabolism; purine nucleoside salvage.</text>
</comment>
<organism evidence="10 11">
    <name type="scientific">Monoglobus pectinilyticus</name>
    <dbReference type="NCBI Taxonomy" id="1981510"/>
    <lineage>
        <taxon>Bacteria</taxon>
        <taxon>Bacillati</taxon>
        <taxon>Bacillota</taxon>
        <taxon>Clostridia</taxon>
        <taxon>Monoglobales</taxon>
        <taxon>Monoglobaceae</taxon>
        <taxon>Monoglobus</taxon>
    </lineage>
</organism>
<evidence type="ECO:0000313" key="11">
    <source>
        <dbReference type="Proteomes" id="UP000235589"/>
    </source>
</evidence>
<dbReference type="InterPro" id="IPR011268">
    <property type="entry name" value="Purine_phosphorylase"/>
</dbReference>
<comment type="catalytic activity">
    <reaction evidence="6">
        <text>a purine 2'-deoxy-D-ribonucleoside + phosphate = a purine nucleobase + 2-deoxy-alpha-D-ribose 1-phosphate</text>
        <dbReference type="Rhea" id="RHEA:36431"/>
        <dbReference type="ChEBI" id="CHEBI:26386"/>
        <dbReference type="ChEBI" id="CHEBI:43474"/>
        <dbReference type="ChEBI" id="CHEBI:57259"/>
        <dbReference type="ChEBI" id="CHEBI:142361"/>
        <dbReference type="EC" id="2.4.2.1"/>
    </reaction>
</comment>
<dbReference type="PANTHER" id="PTHR11904:SF9">
    <property type="entry name" value="PURINE NUCLEOSIDE PHOSPHORYLASE-RELATED"/>
    <property type="match status" value="1"/>
</dbReference>
<dbReference type="InterPro" id="IPR035994">
    <property type="entry name" value="Nucleoside_phosphorylase_sf"/>
</dbReference>
<gene>
    <name evidence="10" type="ORF">B9O19_02197</name>
</gene>
<dbReference type="NCBIfam" id="NF006054">
    <property type="entry name" value="PRK08202.1"/>
    <property type="match status" value="1"/>
</dbReference>
<dbReference type="Gene3D" id="3.40.50.1580">
    <property type="entry name" value="Nucleoside phosphorylase domain"/>
    <property type="match status" value="1"/>
</dbReference>
<dbReference type="PANTHER" id="PTHR11904">
    <property type="entry name" value="METHYLTHIOADENOSINE/PURINE NUCLEOSIDE PHOSPHORYLASE"/>
    <property type="match status" value="1"/>
</dbReference>
<evidence type="ECO:0000256" key="8">
    <source>
        <dbReference type="PIRSR" id="PIRSR000477-2"/>
    </source>
</evidence>
<keyword evidence="5 7" id="KW-0808">Transferase</keyword>
<dbReference type="Proteomes" id="UP000235589">
    <property type="component" value="Chromosome"/>
</dbReference>
<dbReference type="UniPathway" id="UPA00606"/>
<evidence type="ECO:0000313" key="10">
    <source>
        <dbReference type="EMBL" id="AUO20339.1"/>
    </source>
</evidence>
<name>A0A2K9P5T7_9FIRM</name>
<evidence type="ECO:0000256" key="6">
    <source>
        <dbReference type="ARBA" id="ARBA00048556"/>
    </source>
</evidence>
<dbReference type="GO" id="GO:0005737">
    <property type="term" value="C:cytoplasm"/>
    <property type="evidence" value="ECO:0007669"/>
    <property type="project" value="TreeGrafter"/>
</dbReference>
<proteinExistence type="inferred from homology"/>
<evidence type="ECO:0000259" key="9">
    <source>
        <dbReference type="Pfam" id="PF01048"/>
    </source>
</evidence>
<feature type="binding site" evidence="8">
    <location>
        <position position="189"/>
    </location>
    <ligand>
        <name>a purine D-ribonucleoside</name>
        <dbReference type="ChEBI" id="CHEBI:142355"/>
    </ligand>
</feature>
<feature type="binding site" evidence="8">
    <location>
        <position position="109"/>
    </location>
    <ligand>
        <name>phosphate</name>
        <dbReference type="ChEBI" id="CHEBI:43474"/>
    </ligand>
</feature>
<feature type="binding site" evidence="8">
    <location>
        <position position="231"/>
    </location>
    <ligand>
        <name>a purine D-ribonucleoside</name>
        <dbReference type="ChEBI" id="CHEBI:142355"/>
    </ligand>
</feature>
<dbReference type="AlphaFoldDB" id="A0A2K9P5T7"/>
<dbReference type="EMBL" id="CP020991">
    <property type="protein sequence ID" value="AUO20339.1"/>
    <property type="molecule type" value="Genomic_DNA"/>
</dbReference>
<comment type="function">
    <text evidence="1">The purine nucleoside phosphorylases catalyze the phosphorolytic breakdown of the N-glycosidic bond in the beta-(deoxy)ribonucleoside molecules, with the formation of the corresponding free purine bases and pentose-1-phosphate. Cleaves guanosine, inosine, 2'-deoxyguanosine and 2'-deoxyinosine.</text>
</comment>
<dbReference type="NCBIfam" id="TIGR01697">
    <property type="entry name" value="PNPH-PUNA-XAPA"/>
    <property type="match status" value="1"/>
</dbReference>
<accession>A0A2K9P5T7</accession>
<dbReference type="OrthoDB" id="1523230at2"/>
<reference evidence="10 11" key="1">
    <citation type="submission" date="2017-04" db="EMBL/GenBank/DDBJ databases">
        <title>Monoglobus pectinilyticus 14 draft genome.</title>
        <authorList>
            <person name="Kim C."/>
            <person name="Rosendale D.I."/>
            <person name="Kelly W.J."/>
            <person name="Tannock G.W."/>
            <person name="Patchett M.L."/>
            <person name="Jordens J.Z."/>
        </authorList>
    </citation>
    <scope>NUCLEOTIDE SEQUENCE [LARGE SCALE GENOMIC DNA]</scope>
    <source>
        <strain evidence="10 11">14</strain>
    </source>
</reference>
<feature type="binding site" evidence="8">
    <location>
        <position position="57"/>
    </location>
    <ligand>
        <name>phosphate</name>
        <dbReference type="ChEBI" id="CHEBI:43474"/>
    </ligand>
</feature>
<protein>
    <recommendedName>
        <fullName evidence="7">Purine nucleoside phosphorylase</fullName>
        <ecNumber evidence="7">2.4.2.1</ecNumber>
    </recommendedName>
    <alternativeName>
        <fullName evidence="7">Inosine-guanosine phosphorylase</fullName>
    </alternativeName>
</protein>
<dbReference type="Pfam" id="PF01048">
    <property type="entry name" value="PNP_UDP_1"/>
    <property type="match status" value="1"/>
</dbReference>
<dbReference type="InterPro" id="IPR000845">
    <property type="entry name" value="Nucleoside_phosphorylase_d"/>
</dbReference>
<evidence type="ECO:0000256" key="3">
    <source>
        <dbReference type="ARBA" id="ARBA00006751"/>
    </source>
</evidence>
<dbReference type="GO" id="GO:0009116">
    <property type="term" value="P:nucleoside metabolic process"/>
    <property type="evidence" value="ECO:0007669"/>
    <property type="project" value="InterPro"/>
</dbReference>
<comment type="similarity">
    <text evidence="3 7">Belongs to the PNP/MTAP phosphorylase family.</text>
</comment>
<keyword evidence="11" id="KW-1185">Reference proteome</keyword>
<dbReference type="SUPFAM" id="SSF53167">
    <property type="entry name" value="Purine and uridine phosphorylases"/>
    <property type="match status" value="1"/>
</dbReference>
<feature type="domain" description="Nucleoside phosphorylase" evidence="9">
    <location>
        <begin position="20"/>
        <end position="265"/>
    </location>
</feature>
<evidence type="ECO:0000256" key="4">
    <source>
        <dbReference type="ARBA" id="ARBA00022676"/>
    </source>
</evidence>
<sequence>MSYYEASEFLKTKTNIRPKTAVVLGSGLSELIDMAEVDTIIPYSEIPGFPELNNTYHKCRSVFGKLSGKDILIMQGRIHYYEGFSMQELVFPIRMMKYLGIETVILTNASGAINTDFVPGDLVMIEDHIKLGFDSPLRGKNPDEFGERFFDMSNAYTSGLKELALSAAEKENINLKTGVYGYMTGPQFETPAEIRMLRIAGADIVGMSTVPEVIAACHCGIKVLGLSGVSNMAAGIENGGFNTEVIENAEPVFSDKVKRLIERIICDIN</sequence>
<keyword evidence="4 7" id="KW-0328">Glycosyltransferase</keyword>
<dbReference type="RefSeq" id="WP_102366466.1">
    <property type="nucleotide sequence ID" value="NZ_CP020991.1"/>
</dbReference>
<evidence type="ECO:0000256" key="2">
    <source>
        <dbReference type="ARBA" id="ARBA00005058"/>
    </source>
</evidence>
<feature type="binding site" evidence="8">
    <location>
        <position position="208"/>
    </location>
    <ligand>
        <name>phosphate</name>
        <dbReference type="ChEBI" id="CHEBI:43474"/>
    </ligand>
</feature>
<dbReference type="GeneID" id="98063569"/>
<dbReference type="CDD" id="cd09009">
    <property type="entry name" value="PNP-EcPNPII_like"/>
    <property type="match status" value="1"/>
</dbReference>
<feature type="binding site" evidence="8">
    <location>
        <position position="26"/>
    </location>
    <ligand>
        <name>phosphate</name>
        <dbReference type="ChEBI" id="CHEBI:43474"/>
    </ligand>
</feature>
<dbReference type="PIRSF" id="PIRSF000477">
    <property type="entry name" value="PurNPase"/>
    <property type="match status" value="1"/>
</dbReference>
<evidence type="ECO:0000256" key="7">
    <source>
        <dbReference type="PIRNR" id="PIRNR000477"/>
    </source>
</evidence>
<dbReference type="GO" id="GO:0004731">
    <property type="term" value="F:purine-nucleoside phosphorylase activity"/>
    <property type="evidence" value="ECO:0007669"/>
    <property type="project" value="UniProtKB-EC"/>
</dbReference>
<dbReference type="EC" id="2.4.2.1" evidence="7"/>
<feature type="binding site" evidence="8">
    <location>
        <begin position="77"/>
        <end position="79"/>
    </location>
    <ligand>
        <name>phosphate</name>
        <dbReference type="ChEBI" id="CHEBI:43474"/>
    </ligand>
</feature>
<evidence type="ECO:0000256" key="5">
    <source>
        <dbReference type="ARBA" id="ARBA00022679"/>
    </source>
</evidence>
<evidence type="ECO:0000256" key="1">
    <source>
        <dbReference type="ARBA" id="ARBA00002678"/>
    </source>
</evidence>